<name>A0A5B7WX85_9MICC</name>
<keyword evidence="1" id="KW-1133">Transmembrane helix</keyword>
<dbReference type="SUPFAM" id="SSF55073">
    <property type="entry name" value="Nucleotide cyclase"/>
    <property type="match status" value="1"/>
</dbReference>
<organism evidence="3 4">
    <name type="scientific">Glutamicibacter creatinolyticus</name>
    <dbReference type="NCBI Taxonomy" id="162496"/>
    <lineage>
        <taxon>Bacteria</taxon>
        <taxon>Bacillati</taxon>
        <taxon>Actinomycetota</taxon>
        <taxon>Actinomycetes</taxon>
        <taxon>Micrococcales</taxon>
        <taxon>Micrococcaceae</taxon>
        <taxon>Glutamicibacter</taxon>
    </lineage>
</organism>
<dbReference type="Proteomes" id="UP000307000">
    <property type="component" value="Chromosome"/>
</dbReference>
<dbReference type="InterPro" id="IPR043128">
    <property type="entry name" value="Rev_trsase/Diguanyl_cyclase"/>
</dbReference>
<feature type="transmembrane region" description="Helical" evidence="1">
    <location>
        <begin position="85"/>
        <end position="104"/>
    </location>
</feature>
<evidence type="ECO:0000313" key="4">
    <source>
        <dbReference type="Proteomes" id="UP000307000"/>
    </source>
</evidence>
<sequence>MPADRREHAPIAWWQNVVPAPFRTLTQMHVMVTALVALFMLVFYLIALFLPVRSPVLQGFNILYCLGCAAILGAIYRAGDKLASWIMYVGALAEVAAFIYFVAFTRNHEQVVFRLQQFPLLALYLSWIFPPWLARCTIYPALLFTIPYGVLIGPAAGTEHSQGILNIAALMFFTVLSTGVGSFVRDRFREQTEVDELTGALNRRALTVYGEQAMLRSRKRGGPLSVAVVDLDGFKTINDTQGHGAGDRILQELVRHWQDAARRTNLIFRLGGDEFVLLFPDTTAPQAQGLMRRMQETSRAAWSFGVAQAGPEDNLGTLVLWADRSMYEAKRPG</sequence>
<dbReference type="KEGG" id="gcr:GcLGCM259_2815"/>
<dbReference type="InterPro" id="IPR029787">
    <property type="entry name" value="Nucleotide_cyclase"/>
</dbReference>
<dbReference type="SMART" id="SM00267">
    <property type="entry name" value="GGDEF"/>
    <property type="match status" value="1"/>
</dbReference>
<feature type="transmembrane region" description="Helical" evidence="1">
    <location>
        <begin position="28"/>
        <end position="50"/>
    </location>
</feature>
<dbReference type="PANTHER" id="PTHR45138:SF9">
    <property type="entry name" value="DIGUANYLATE CYCLASE DGCM-RELATED"/>
    <property type="match status" value="1"/>
</dbReference>
<evidence type="ECO:0000256" key="1">
    <source>
        <dbReference type="SAM" id="Phobius"/>
    </source>
</evidence>
<reference evidence="3 4" key="1">
    <citation type="submission" date="2018-12" db="EMBL/GenBank/DDBJ databases">
        <title>Complete Genome Sequence of Glutamicibacter creatinolyticus strain LGCM259,isolated from an abscess of a 12-year-old mare in Italy.</title>
        <authorList>
            <person name="Santos R.G."/>
            <person name="Silva A.L."/>
            <person name="Seyffert N."/>
            <person name="Castro T.L.P."/>
            <person name="Attili A.R."/>
            <person name="Rifici C."/>
            <person name="Mazzullo G."/>
            <person name="Brenig B."/>
            <person name="Venanzi F."/>
            <person name="Azevedo V."/>
        </authorList>
    </citation>
    <scope>NUCLEOTIDE SEQUENCE [LARGE SCALE GENOMIC DNA]</scope>
    <source>
        <strain evidence="3 4">LGCM 259</strain>
    </source>
</reference>
<evidence type="ECO:0000313" key="3">
    <source>
        <dbReference type="EMBL" id="QCY48522.1"/>
    </source>
</evidence>
<accession>A0A5B7WX85</accession>
<protein>
    <submittedName>
        <fullName evidence="3">Diguanylate cyclase DosC</fullName>
    </submittedName>
</protein>
<dbReference type="GO" id="GO:0052621">
    <property type="term" value="F:diguanylate cyclase activity"/>
    <property type="evidence" value="ECO:0007669"/>
    <property type="project" value="TreeGrafter"/>
</dbReference>
<dbReference type="CDD" id="cd01949">
    <property type="entry name" value="GGDEF"/>
    <property type="match status" value="1"/>
</dbReference>
<feature type="transmembrane region" description="Helical" evidence="1">
    <location>
        <begin position="164"/>
        <end position="184"/>
    </location>
</feature>
<dbReference type="NCBIfam" id="TIGR00254">
    <property type="entry name" value="GGDEF"/>
    <property type="match status" value="1"/>
</dbReference>
<evidence type="ECO:0000259" key="2">
    <source>
        <dbReference type="PROSITE" id="PS50887"/>
    </source>
</evidence>
<keyword evidence="1" id="KW-0812">Transmembrane</keyword>
<proteinExistence type="predicted"/>
<dbReference type="Pfam" id="PF00990">
    <property type="entry name" value="GGDEF"/>
    <property type="match status" value="1"/>
</dbReference>
<dbReference type="EMBL" id="CP034412">
    <property type="protein sequence ID" value="QCY48522.1"/>
    <property type="molecule type" value="Genomic_DNA"/>
</dbReference>
<gene>
    <name evidence="3" type="ORF">GcLGCM259_2815</name>
</gene>
<feature type="transmembrane region" description="Helical" evidence="1">
    <location>
        <begin position="62"/>
        <end position="79"/>
    </location>
</feature>
<dbReference type="InterPro" id="IPR050469">
    <property type="entry name" value="Diguanylate_Cyclase"/>
</dbReference>
<keyword evidence="1" id="KW-0472">Membrane</keyword>
<dbReference type="Gene3D" id="3.30.70.270">
    <property type="match status" value="1"/>
</dbReference>
<feature type="domain" description="GGDEF" evidence="2">
    <location>
        <begin position="222"/>
        <end position="333"/>
    </location>
</feature>
<keyword evidence="4" id="KW-1185">Reference proteome</keyword>
<dbReference type="PANTHER" id="PTHR45138">
    <property type="entry name" value="REGULATORY COMPONENTS OF SENSORY TRANSDUCTION SYSTEM"/>
    <property type="match status" value="1"/>
</dbReference>
<dbReference type="InterPro" id="IPR000160">
    <property type="entry name" value="GGDEF_dom"/>
</dbReference>
<dbReference type="PROSITE" id="PS50887">
    <property type="entry name" value="GGDEF"/>
    <property type="match status" value="1"/>
</dbReference>
<dbReference type="AlphaFoldDB" id="A0A5B7WX85"/>